<dbReference type="SUPFAM" id="SSF51735">
    <property type="entry name" value="NAD(P)-binding Rossmann-fold domains"/>
    <property type="match status" value="1"/>
</dbReference>
<dbReference type="EMBL" id="AOIB01000028">
    <property type="protein sequence ID" value="ELY56275.1"/>
    <property type="molecule type" value="Genomic_DNA"/>
</dbReference>
<dbReference type="PANTHER" id="PTHR42760:SF133">
    <property type="entry name" value="3-OXOACYL-[ACYL-CARRIER-PROTEIN] REDUCTASE"/>
    <property type="match status" value="1"/>
</dbReference>
<keyword evidence="2" id="KW-0560">Oxidoreductase</keyword>
<comment type="similarity">
    <text evidence="1">Belongs to the short-chain dehydrogenases/reductases (SDR) family.</text>
</comment>
<evidence type="ECO:0000256" key="2">
    <source>
        <dbReference type="ARBA" id="ARBA00023002"/>
    </source>
</evidence>
<evidence type="ECO:0000256" key="1">
    <source>
        <dbReference type="ARBA" id="ARBA00006484"/>
    </source>
</evidence>
<dbReference type="InterPro" id="IPR057326">
    <property type="entry name" value="KR_dom"/>
</dbReference>
<keyword evidence="5" id="KW-1185">Reference proteome</keyword>
<dbReference type="PROSITE" id="PS00061">
    <property type="entry name" value="ADH_SHORT"/>
    <property type="match status" value="1"/>
</dbReference>
<dbReference type="PATRIC" id="fig|1227497.3.peg.3067"/>
<dbReference type="GO" id="GO:0006633">
    <property type="term" value="P:fatty acid biosynthetic process"/>
    <property type="evidence" value="ECO:0007669"/>
    <property type="project" value="TreeGrafter"/>
</dbReference>
<dbReference type="GO" id="GO:0048038">
    <property type="term" value="F:quinone binding"/>
    <property type="evidence" value="ECO:0007669"/>
    <property type="project" value="TreeGrafter"/>
</dbReference>
<dbReference type="PANTHER" id="PTHR42760">
    <property type="entry name" value="SHORT-CHAIN DEHYDROGENASES/REDUCTASES FAMILY MEMBER"/>
    <property type="match status" value="1"/>
</dbReference>
<proteinExistence type="inferred from homology"/>
<sequence>MTSGPADLSGQTAVVTGAAGGIGRATCISLAREGADIVATDLDEERLAETARLVEEEGQAVETVLTDISDPNDIDNLREVALEFANTIEIVVNVAGVVHRHDFSEMTLERWNRVIGINQTGTFLVTHAFYDQMVENEYGKVVCVSSVSAKVGGVISDAGYAASKAGIHGLIRWLAKNAAEHNIYVNALAPGAVKTPMTEDQDYRPEWAPLNRLAEPEDIAEGVVYLASQQSNYVTGTVLDVNGGMRFS</sequence>
<evidence type="ECO:0000313" key="5">
    <source>
        <dbReference type="Proteomes" id="UP000011688"/>
    </source>
</evidence>
<dbReference type="Pfam" id="PF13561">
    <property type="entry name" value="adh_short_C2"/>
    <property type="match status" value="1"/>
</dbReference>
<evidence type="ECO:0000313" key="4">
    <source>
        <dbReference type="EMBL" id="ELY56275.1"/>
    </source>
</evidence>
<dbReference type="InterPro" id="IPR002347">
    <property type="entry name" value="SDR_fam"/>
</dbReference>
<dbReference type="AlphaFoldDB" id="L9X3H1"/>
<name>L9X3H1_9EURY</name>
<dbReference type="PRINTS" id="PR00081">
    <property type="entry name" value="GDHRDH"/>
</dbReference>
<feature type="domain" description="Ketoreductase" evidence="3">
    <location>
        <begin position="11"/>
        <end position="196"/>
    </location>
</feature>
<dbReference type="STRING" id="1227497.C491_15047"/>
<accession>L9X3H1</accession>
<dbReference type="SMART" id="SM00822">
    <property type="entry name" value="PKS_KR"/>
    <property type="match status" value="1"/>
</dbReference>
<evidence type="ECO:0000259" key="3">
    <source>
        <dbReference type="SMART" id="SM00822"/>
    </source>
</evidence>
<dbReference type="InterPro" id="IPR036291">
    <property type="entry name" value="NAD(P)-bd_dom_sf"/>
</dbReference>
<dbReference type="eggNOG" id="arCOG01259">
    <property type="taxonomic scope" value="Archaea"/>
</dbReference>
<reference evidence="4 5" key="1">
    <citation type="journal article" date="2014" name="PLoS Genet.">
        <title>Phylogenetically driven sequencing of extremely halophilic archaea reveals strategies for static and dynamic osmo-response.</title>
        <authorList>
            <person name="Becker E.A."/>
            <person name="Seitzer P.M."/>
            <person name="Tritt A."/>
            <person name="Larsen D."/>
            <person name="Krusor M."/>
            <person name="Yao A.I."/>
            <person name="Wu D."/>
            <person name="Madern D."/>
            <person name="Eisen J.A."/>
            <person name="Darling A.E."/>
            <person name="Facciotti M.T."/>
        </authorList>
    </citation>
    <scope>NUCLEOTIDE SEQUENCE [LARGE SCALE GENOMIC DNA]</scope>
    <source>
        <strain evidence="4 5">DSM 10524</strain>
    </source>
</reference>
<dbReference type="RefSeq" id="WP_005557633.1">
    <property type="nucleotide sequence ID" value="NZ_AOIB01000028.1"/>
</dbReference>
<dbReference type="InterPro" id="IPR020904">
    <property type="entry name" value="Sc_DH/Rdtase_CS"/>
</dbReference>
<dbReference type="Proteomes" id="UP000011688">
    <property type="component" value="Unassembled WGS sequence"/>
</dbReference>
<gene>
    <name evidence="4" type="ORF">C491_15047</name>
</gene>
<organism evidence="4 5">
    <name type="scientific">Natronococcus amylolyticus DSM 10524</name>
    <dbReference type="NCBI Taxonomy" id="1227497"/>
    <lineage>
        <taxon>Archaea</taxon>
        <taxon>Methanobacteriati</taxon>
        <taxon>Methanobacteriota</taxon>
        <taxon>Stenosarchaea group</taxon>
        <taxon>Halobacteria</taxon>
        <taxon>Halobacteriales</taxon>
        <taxon>Natrialbaceae</taxon>
        <taxon>Natronococcus</taxon>
    </lineage>
</organism>
<dbReference type="GO" id="GO:0016616">
    <property type="term" value="F:oxidoreductase activity, acting on the CH-OH group of donors, NAD or NADP as acceptor"/>
    <property type="evidence" value="ECO:0007669"/>
    <property type="project" value="TreeGrafter"/>
</dbReference>
<dbReference type="FunFam" id="3.40.50.720:FF:000173">
    <property type="entry name" value="3-oxoacyl-[acyl-carrier protein] reductase"/>
    <property type="match status" value="1"/>
</dbReference>
<protein>
    <submittedName>
        <fullName evidence="4">3-oxoacyl-ACP reductase</fullName>
    </submittedName>
</protein>
<comment type="caution">
    <text evidence="4">The sequence shown here is derived from an EMBL/GenBank/DDBJ whole genome shotgun (WGS) entry which is preliminary data.</text>
</comment>
<dbReference type="Gene3D" id="3.40.50.720">
    <property type="entry name" value="NAD(P)-binding Rossmann-like Domain"/>
    <property type="match status" value="1"/>
</dbReference>
<dbReference type="PRINTS" id="PR00080">
    <property type="entry name" value="SDRFAMILY"/>
</dbReference>